<dbReference type="InterPro" id="IPR003737">
    <property type="entry name" value="GlcNAc_PI_deacetylase-related"/>
</dbReference>
<dbReference type="Gene3D" id="3.40.50.10320">
    <property type="entry name" value="LmbE-like"/>
    <property type="match status" value="1"/>
</dbReference>
<accession>A0A6N8L1I5</accession>
<feature type="chain" id="PRO_5027070988" evidence="1">
    <location>
        <begin position="22"/>
        <end position="811"/>
    </location>
</feature>
<dbReference type="Pfam" id="PF02585">
    <property type="entry name" value="PIG-L"/>
    <property type="match status" value="1"/>
</dbReference>
<dbReference type="InterPro" id="IPR024078">
    <property type="entry name" value="LmbE-like_dom_sf"/>
</dbReference>
<dbReference type="SUPFAM" id="SSF52317">
    <property type="entry name" value="Class I glutamine amidotransferase-like"/>
    <property type="match status" value="1"/>
</dbReference>
<evidence type="ECO:0000313" key="2">
    <source>
        <dbReference type="EMBL" id="MVZ63226.1"/>
    </source>
</evidence>
<organism evidence="2 3">
    <name type="scientific">Sphingobacterium humi</name>
    <dbReference type="NCBI Taxonomy" id="1796905"/>
    <lineage>
        <taxon>Bacteria</taxon>
        <taxon>Pseudomonadati</taxon>
        <taxon>Bacteroidota</taxon>
        <taxon>Sphingobacteriia</taxon>
        <taxon>Sphingobacteriales</taxon>
        <taxon>Sphingobacteriaceae</taxon>
        <taxon>Sphingobacterium</taxon>
    </lineage>
</organism>
<dbReference type="EMBL" id="WSQA01000011">
    <property type="protein sequence ID" value="MVZ63226.1"/>
    <property type="molecule type" value="Genomic_DNA"/>
</dbReference>
<dbReference type="Proteomes" id="UP000435036">
    <property type="component" value="Unassembled WGS sequence"/>
</dbReference>
<dbReference type="RefSeq" id="WP_160369947.1">
    <property type="nucleotide sequence ID" value="NZ_WSQA01000011.1"/>
</dbReference>
<reference evidence="2 3" key="1">
    <citation type="submission" date="2019-12" db="EMBL/GenBank/DDBJ databases">
        <authorList>
            <person name="Dong K."/>
        </authorList>
    </citation>
    <scope>NUCLEOTIDE SEQUENCE [LARGE SCALE GENOMIC DNA]</scope>
    <source>
        <strain evidence="2 3">JCM 31225</strain>
    </source>
</reference>
<name>A0A6N8L1I5_9SPHI</name>
<feature type="signal peptide" evidence="1">
    <location>
        <begin position="1"/>
        <end position="21"/>
    </location>
</feature>
<dbReference type="Gene3D" id="3.40.50.880">
    <property type="match status" value="1"/>
</dbReference>
<keyword evidence="1" id="KW-0732">Signal</keyword>
<dbReference type="SUPFAM" id="SSF102588">
    <property type="entry name" value="LmbE-like"/>
    <property type="match status" value="1"/>
</dbReference>
<comment type="caution">
    <text evidence="2">The sequence shown here is derived from an EMBL/GenBank/DDBJ whole genome shotgun (WGS) entry which is preliminary data.</text>
</comment>
<protein>
    <submittedName>
        <fullName evidence="2">LmbE family protein</fullName>
    </submittedName>
</protein>
<evidence type="ECO:0000313" key="3">
    <source>
        <dbReference type="Proteomes" id="UP000435036"/>
    </source>
</evidence>
<gene>
    <name evidence="2" type="ORF">GQF63_14415</name>
</gene>
<evidence type="ECO:0000256" key="1">
    <source>
        <dbReference type="SAM" id="SignalP"/>
    </source>
</evidence>
<dbReference type="AlphaFoldDB" id="A0A6N8L1I5"/>
<dbReference type="OrthoDB" id="9759749at2"/>
<sequence length="811" mass="90567">MFQRFLILIFLLLSVSLSAFSQISYPASLIKSKLDKLSTLGTVLYFAAHPDDENTRLIAWLANEKNYRTAYLSLTRGDGGQNLLGTEQGIELGLIRTQELLAARRIDKGEQYFTSAYDFGFSKTFEETFSFWKKEETLREAVYLIRKLQPDVIINRFPPDSRGGHGHHQASAILAREAFEAAADPKRFPEQLNTLKPWQAKRLLWNTANFGGMNNTSEDQLKIEIGDYNPLVGYSYGEIAALSRSQHKSQGFGAAAGRGKSIEYFEHVAGSEAKTSLFDGIDTSWKRLQAPTEGISQSITSIQDNFKINHPEQSVASLVKLYGLISALNPSVYKSNKLAEVEELILACSGIWAEALAPKTNFVLDEQIPVSTEIIVRNPGIKVKLKAIDGKTIDKLLPINELTKFENSVKADTWTQPYWLEKEHSLGKFEVEAKDFGNPENSQKPGNRILLEIDGQQFSIDRPLQYKSVDPVYGEIYEPISISPVFTASLNQQNLLIQQGEKKTIKLTIKNNSNKNQQGKLNFKQSDGLLICPANSSLSFGPYEEITQDIEISNPKNSLSSSIIPQLNDKALHAVRQLDYQHIPSITWFPPVSLSVKALQLNNPIKRVAYIPGAGDLIPASLENIGIQVDQLAEQQINSAMLANYDAVIVGVRAYNVSKTVDRWLPQVLAYVEQGGTALVQYNVNSRMGTDRLGPYPFQISRNRVTEEDAKVTFTAAKDPVLNYPNKITAADFEGWVQERGLYFASNMAKEYRTPLSFADSKEKQDRGSLLVAKYGKGKFVYTSLAFFRQLPAGVPGAYRLFVNLLANEEQ</sequence>
<proteinExistence type="predicted"/>
<keyword evidence="3" id="KW-1185">Reference proteome</keyword>
<dbReference type="InterPro" id="IPR029062">
    <property type="entry name" value="Class_I_gatase-like"/>
</dbReference>